<protein>
    <recommendedName>
        <fullName evidence="1">DUF6194 domain-containing protein</fullName>
    </recommendedName>
</protein>
<accession>A0A7W2AIU8</accession>
<dbReference type="RefSeq" id="WP_052154009.1">
    <property type="nucleotide sequence ID" value="NZ_JACEIP010000014.1"/>
</dbReference>
<evidence type="ECO:0000313" key="2">
    <source>
        <dbReference type="EMBL" id="MBA4543268.1"/>
    </source>
</evidence>
<proteinExistence type="predicted"/>
<dbReference type="Proteomes" id="UP000530514">
    <property type="component" value="Unassembled WGS sequence"/>
</dbReference>
<comment type="caution">
    <text evidence="2">The sequence shown here is derived from an EMBL/GenBank/DDBJ whole genome shotgun (WGS) entry which is preliminary data.</text>
</comment>
<sequence>MKQVDFEAFLMGLPNVQREENFGYSLFFVGDDRSLPFTTIIDSDNDYDNVSNLNRKDVFRLNIGVSKETFNKLITGPLDGDIDYSVLNVFLPHPHYSRQHFVCILNPDGENVEKTKQLIAEAHLIAEERLRRKMESI</sequence>
<evidence type="ECO:0000313" key="3">
    <source>
        <dbReference type="Proteomes" id="UP000530514"/>
    </source>
</evidence>
<keyword evidence="3" id="KW-1185">Reference proteome</keyword>
<name>A0A7W2AIU8_9BACL</name>
<dbReference type="InterPro" id="IPR045676">
    <property type="entry name" value="DUF6194"/>
</dbReference>
<dbReference type="OrthoDB" id="9783727at2"/>
<feature type="domain" description="DUF6194" evidence="1">
    <location>
        <begin position="2"/>
        <end position="133"/>
    </location>
</feature>
<reference evidence="2 3" key="1">
    <citation type="submission" date="2020-07" db="EMBL/GenBank/DDBJ databases">
        <authorList>
            <person name="Feng H."/>
        </authorList>
    </citation>
    <scope>NUCLEOTIDE SEQUENCE [LARGE SCALE GENOMIC DNA]</scope>
    <source>
        <strain evidence="3">s-11</strain>
    </source>
</reference>
<organism evidence="2 3">
    <name type="scientific">Thermoactinomyces daqus</name>
    <dbReference type="NCBI Taxonomy" id="1329516"/>
    <lineage>
        <taxon>Bacteria</taxon>
        <taxon>Bacillati</taxon>
        <taxon>Bacillota</taxon>
        <taxon>Bacilli</taxon>
        <taxon>Bacillales</taxon>
        <taxon>Thermoactinomycetaceae</taxon>
        <taxon>Thermoactinomyces</taxon>
    </lineage>
</organism>
<gene>
    <name evidence="2" type="ORF">H1164_10205</name>
</gene>
<dbReference type="AlphaFoldDB" id="A0A7W2AIU8"/>
<dbReference type="Pfam" id="PF19694">
    <property type="entry name" value="DUF6194"/>
    <property type="match status" value="1"/>
</dbReference>
<dbReference type="EMBL" id="JACEIP010000014">
    <property type="protein sequence ID" value="MBA4543268.1"/>
    <property type="molecule type" value="Genomic_DNA"/>
</dbReference>
<evidence type="ECO:0000259" key="1">
    <source>
        <dbReference type="Pfam" id="PF19694"/>
    </source>
</evidence>